<dbReference type="PROSITE" id="PS50041">
    <property type="entry name" value="C_TYPE_LECTIN_2"/>
    <property type="match status" value="1"/>
</dbReference>
<comment type="caution">
    <text evidence="2">The sequence shown here is derived from an EMBL/GenBank/DDBJ whole genome shotgun (WGS) entry which is preliminary data.</text>
</comment>
<dbReference type="InterPro" id="IPR050111">
    <property type="entry name" value="C-type_lectin/snaclec_domain"/>
</dbReference>
<dbReference type="OrthoDB" id="6409202at2759"/>
<protein>
    <recommendedName>
        <fullName evidence="1">C-type lectin domain-containing protein</fullName>
    </recommendedName>
</protein>
<dbReference type="Proteomes" id="UP000288716">
    <property type="component" value="Unassembled WGS sequence"/>
</dbReference>
<proteinExistence type="predicted"/>
<dbReference type="SMART" id="SM00034">
    <property type="entry name" value="CLECT"/>
    <property type="match status" value="1"/>
</dbReference>
<evidence type="ECO:0000259" key="1">
    <source>
        <dbReference type="PROSITE" id="PS50041"/>
    </source>
</evidence>
<dbReference type="CDD" id="cd00037">
    <property type="entry name" value="CLECT"/>
    <property type="match status" value="1"/>
</dbReference>
<dbReference type="VEuPathDB" id="VectorBase:LDEU009501"/>
<dbReference type="PANTHER" id="PTHR22803">
    <property type="entry name" value="MANNOSE, PHOSPHOLIPASE, LECTIN RECEPTOR RELATED"/>
    <property type="match status" value="1"/>
</dbReference>
<gene>
    <name evidence="2" type="ORF">B4U80_13537</name>
</gene>
<organism evidence="2 3">
    <name type="scientific">Leptotrombidium deliense</name>
    <dbReference type="NCBI Taxonomy" id="299467"/>
    <lineage>
        <taxon>Eukaryota</taxon>
        <taxon>Metazoa</taxon>
        <taxon>Ecdysozoa</taxon>
        <taxon>Arthropoda</taxon>
        <taxon>Chelicerata</taxon>
        <taxon>Arachnida</taxon>
        <taxon>Acari</taxon>
        <taxon>Acariformes</taxon>
        <taxon>Trombidiformes</taxon>
        <taxon>Prostigmata</taxon>
        <taxon>Anystina</taxon>
        <taxon>Parasitengona</taxon>
        <taxon>Trombiculoidea</taxon>
        <taxon>Trombiculidae</taxon>
        <taxon>Leptotrombidium</taxon>
    </lineage>
</organism>
<evidence type="ECO:0000313" key="2">
    <source>
        <dbReference type="EMBL" id="RWS22539.1"/>
    </source>
</evidence>
<feature type="domain" description="C-type lectin" evidence="1">
    <location>
        <begin position="24"/>
        <end position="134"/>
    </location>
</feature>
<dbReference type="EMBL" id="NCKV01008498">
    <property type="protein sequence ID" value="RWS22539.1"/>
    <property type="molecule type" value="Genomic_DNA"/>
</dbReference>
<name>A0A443S4T8_9ACAR</name>
<dbReference type="InterPro" id="IPR016187">
    <property type="entry name" value="CTDL_fold"/>
</dbReference>
<dbReference type="Gene3D" id="3.10.100.10">
    <property type="entry name" value="Mannose-Binding Protein A, subunit A"/>
    <property type="match status" value="1"/>
</dbReference>
<reference evidence="2 3" key="1">
    <citation type="journal article" date="2018" name="Gigascience">
        <title>Genomes of trombidid mites reveal novel predicted allergens and laterally-transferred genes associated with secondary metabolism.</title>
        <authorList>
            <person name="Dong X."/>
            <person name="Chaisiri K."/>
            <person name="Xia D."/>
            <person name="Armstrong S.D."/>
            <person name="Fang Y."/>
            <person name="Donnelly M.J."/>
            <person name="Kadowaki T."/>
            <person name="McGarry J.W."/>
            <person name="Darby A.C."/>
            <person name="Makepeace B.L."/>
        </authorList>
    </citation>
    <scope>NUCLEOTIDE SEQUENCE [LARGE SCALE GENOMIC DNA]</scope>
    <source>
        <strain evidence="2">UoL-UT</strain>
    </source>
</reference>
<dbReference type="STRING" id="299467.A0A443S4T8"/>
<dbReference type="AlphaFoldDB" id="A0A443S4T8"/>
<keyword evidence="3" id="KW-1185">Reference proteome</keyword>
<dbReference type="InterPro" id="IPR001304">
    <property type="entry name" value="C-type_lectin-like"/>
</dbReference>
<dbReference type="SUPFAM" id="SSF56436">
    <property type="entry name" value="C-type lectin-like"/>
    <property type="match status" value="1"/>
</dbReference>
<accession>A0A443S4T8</accession>
<dbReference type="InterPro" id="IPR016186">
    <property type="entry name" value="C-type_lectin-like/link_sf"/>
</dbReference>
<sequence>MFILLLFIVVVQSKKECPENWTRTRDKCFSPLITQLLDRTAALQRCESMNATLPSIRSAEENKVIMQVLKGERRAIWLSAKRTGKHEFKWIDGSKMTYTNWASKEHDFHNCTTTWAEGEWYAVECDVVARFVVCENKANFNCDFDEYENVNPFWFKKCILPLTEQKFETKIRELSANLEKKFNDNLQENKGKLDSLEKSLKRESEVSILKHKLIEESHNETKSRETLTQEMMKEFKKVEQKFNYMEKVNEYI</sequence>
<evidence type="ECO:0000313" key="3">
    <source>
        <dbReference type="Proteomes" id="UP000288716"/>
    </source>
</evidence>
<dbReference type="Pfam" id="PF00059">
    <property type="entry name" value="Lectin_C"/>
    <property type="match status" value="1"/>
</dbReference>